<evidence type="ECO:0000313" key="11">
    <source>
        <dbReference type="Proteomes" id="UP000515512"/>
    </source>
</evidence>
<dbReference type="PROSITE" id="PS50011">
    <property type="entry name" value="PROTEIN_KINASE_DOM"/>
    <property type="match status" value="1"/>
</dbReference>
<dbReference type="InterPro" id="IPR000719">
    <property type="entry name" value="Prot_kinase_dom"/>
</dbReference>
<dbReference type="SUPFAM" id="SSF50969">
    <property type="entry name" value="YVTN repeat-like/Quinoprotein amine dehydrogenase"/>
    <property type="match status" value="1"/>
</dbReference>
<gene>
    <name evidence="10" type="ORF">H0264_31190</name>
</gene>
<dbReference type="Pfam" id="PF00069">
    <property type="entry name" value="Pkinase"/>
    <property type="match status" value="1"/>
</dbReference>
<dbReference type="InterPro" id="IPR017441">
    <property type="entry name" value="Protein_kinase_ATP_BS"/>
</dbReference>
<dbReference type="PROSITE" id="PS00107">
    <property type="entry name" value="PROTEIN_KINASE_ATP"/>
    <property type="match status" value="1"/>
</dbReference>
<organism evidence="10 11">
    <name type="scientific">Nocardia huaxiensis</name>
    <dbReference type="NCBI Taxonomy" id="2755382"/>
    <lineage>
        <taxon>Bacteria</taxon>
        <taxon>Bacillati</taxon>
        <taxon>Actinomycetota</taxon>
        <taxon>Actinomycetes</taxon>
        <taxon>Mycobacteriales</taxon>
        <taxon>Nocardiaceae</taxon>
        <taxon>Nocardia</taxon>
    </lineage>
</organism>
<dbReference type="PANTHER" id="PTHR43289:SF6">
    <property type="entry name" value="SERINE_THREONINE-PROTEIN KINASE NEKL-3"/>
    <property type="match status" value="1"/>
</dbReference>
<dbReference type="InterPro" id="IPR008271">
    <property type="entry name" value="Ser/Thr_kinase_AS"/>
</dbReference>
<dbReference type="CDD" id="cd14014">
    <property type="entry name" value="STKc_PknB_like"/>
    <property type="match status" value="1"/>
</dbReference>
<dbReference type="PANTHER" id="PTHR43289">
    <property type="entry name" value="MITOGEN-ACTIVATED PROTEIN KINASE KINASE KINASE 20-RELATED"/>
    <property type="match status" value="1"/>
</dbReference>
<dbReference type="RefSeq" id="WP_181580864.1">
    <property type="nucleotide sequence ID" value="NZ_CP059399.1"/>
</dbReference>
<dbReference type="EC" id="2.7.11.1" evidence="1"/>
<dbReference type="Gene3D" id="3.30.200.20">
    <property type="entry name" value="Phosphorylase Kinase, domain 1"/>
    <property type="match status" value="1"/>
</dbReference>
<evidence type="ECO:0000256" key="2">
    <source>
        <dbReference type="ARBA" id="ARBA00022527"/>
    </source>
</evidence>
<keyword evidence="3" id="KW-0808">Transferase</keyword>
<evidence type="ECO:0000313" key="10">
    <source>
        <dbReference type="EMBL" id="QLY29660.1"/>
    </source>
</evidence>
<name>A0A7D6ZH67_9NOCA</name>
<keyword evidence="6 7" id="KW-0067">ATP-binding</keyword>
<evidence type="ECO:0000256" key="7">
    <source>
        <dbReference type="PROSITE-ProRule" id="PRU10141"/>
    </source>
</evidence>
<keyword evidence="4 7" id="KW-0547">Nucleotide-binding</keyword>
<evidence type="ECO:0000256" key="4">
    <source>
        <dbReference type="ARBA" id="ARBA00022741"/>
    </source>
</evidence>
<sequence>MVQLVARDSFAGYSIEGVLGTGGMGTVYLARHPRLPRSIALKLLHSHISADPDLRRRFEQESEIAARLDHPGIVGVHDCGNHDGLLWIAMQYIPGTDASRLESRSVTVERALRIISETAAALDYAHSREILHRDIKPANILLSAAEPGRAERAILTDFGIARLLNAGTAVTATGTFTATLDYASPEQLNGQTVDGRTDQYSLACTLFALLSGSAPFHAPSPGQVVAGHIGKKPPRLSSLRPGLPQPLDEVVLRAMAKDPADRFANCTEFATAALAAVNGKPATHAPAAQDTPTGLAALAAWAESSARAESSAAQQGERTDAPASAGNGSARHRAESPARRAARAESATHLAQTESPALSTPAASLAAQVPADAAPRAGGDGSPAARAATQPPAPWSAAMTSAASRAGSAAASASRAGAAASRPASPGSRAASAGAPPSASARLESAARQPNRKALVAAAMAAVIATGGAVVALDMLSSDTQSTAAEVTTIPVGKGNDGDIAIDSASQRAYVVNSVDNTVTVIDTRSRTVAATVGVGEYPRGVALDSAARTAYVINSVSAVGNQSTVSVLDMTTNTVTATIPTGKNSTAIAFDSGTHSLFVVDKNDTAPADQRYSLTVIDPAAKTVTATIPLGSVPAEAVTIDSSTHTAYVTTRTDRAVKVVDTVAHTVRATIPLQAHGDTYDRITIDTGRRTLYITDGTTITLVDTGTNAILHTIELDISSARMDQAQRNVAIDPKTGTAYAVGPFNGVQVVDTVSRSVTGEITVPTSKGISVDPATHDVYVNSGSGYVSVLDR</sequence>
<dbReference type="InterPro" id="IPR015943">
    <property type="entry name" value="WD40/YVTN_repeat-like_dom_sf"/>
</dbReference>
<dbReference type="InterPro" id="IPR011048">
    <property type="entry name" value="Haem_d1_sf"/>
</dbReference>
<keyword evidence="11" id="KW-1185">Reference proteome</keyword>
<feature type="compositionally biased region" description="Low complexity" evidence="8">
    <location>
        <begin position="355"/>
        <end position="390"/>
    </location>
</feature>
<keyword evidence="2" id="KW-0723">Serine/threonine-protein kinase</keyword>
<dbReference type="AlphaFoldDB" id="A0A7D6ZH67"/>
<reference evidence="10 11" key="1">
    <citation type="submission" date="2020-07" db="EMBL/GenBank/DDBJ databases">
        <authorList>
            <person name="Zhuang K."/>
            <person name="Ran Y."/>
        </authorList>
    </citation>
    <scope>NUCLEOTIDE SEQUENCE [LARGE SCALE GENOMIC DNA]</scope>
    <source>
        <strain evidence="10 11">WCH-YHL-001</strain>
    </source>
</reference>
<proteinExistence type="predicted"/>
<dbReference type="SMART" id="SM00220">
    <property type="entry name" value="S_TKc"/>
    <property type="match status" value="1"/>
</dbReference>
<dbReference type="Gene3D" id="2.130.10.10">
    <property type="entry name" value="YVTN repeat-like/Quinoprotein amine dehydrogenase"/>
    <property type="match status" value="2"/>
</dbReference>
<dbReference type="InterPro" id="IPR011009">
    <property type="entry name" value="Kinase-like_dom_sf"/>
</dbReference>
<protein>
    <recommendedName>
        <fullName evidence="1">non-specific serine/threonine protein kinase</fullName>
        <ecNumber evidence="1">2.7.11.1</ecNumber>
    </recommendedName>
</protein>
<evidence type="ECO:0000259" key="9">
    <source>
        <dbReference type="PROSITE" id="PS50011"/>
    </source>
</evidence>
<evidence type="ECO:0000256" key="5">
    <source>
        <dbReference type="ARBA" id="ARBA00022777"/>
    </source>
</evidence>
<dbReference type="EMBL" id="CP059399">
    <property type="protein sequence ID" value="QLY29660.1"/>
    <property type="molecule type" value="Genomic_DNA"/>
</dbReference>
<dbReference type="InterPro" id="IPR011964">
    <property type="entry name" value="YVTN_b-propeller_repeat"/>
</dbReference>
<accession>A0A7D6ZH67</accession>
<evidence type="ECO:0000256" key="6">
    <source>
        <dbReference type="ARBA" id="ARBA00022840"/>
    </source>
</evidence>
<keyword evidence="5 10" id="KW-0418">Kinase</keyword>
<dbReference type="PROSITE" id="PS00108">
    <property type="entry name" value="PROTEIN_KINASE_ST"/>
    <property type="match status" value="1"/>
</dbReference>
<evidence type="ECO:0000256" key="3">
    <source>
        <dbReference type="ARBA" id="ARBA00022679"/>
    </source>
</evidence>
<dbReference type="SUPFAM" id="SSF56112">
    <property type="entry name" value="Protein kinase-like (PK-like)"/>
    <property type="match status" value="1"/>
</dbReference>
<feature type="region of interest" description="Disordered" evidence="8">
    <location>
        <begin position="417"/>
        <end position="446"/>
    </location>
</feature>
<dbReference type="NCBIfam" id="TIGR02276">
    <property type="entry name" value="beta_rpt_yvtn"/>
    <property type="match status" value="1"/>
</dbReference>
<dbReference type="SUPFAM" id="SSF51004">
    <property type="entry name" value="C-terminal (heme d1) domain of cytochrome cd1-nitrite reductase"/>
    <property type="match status" value="1"/>
</dbReference>
<dbReference type="InterPro" id="IPR011044">
    <property type="entry name" value="Quino_amine_DH_bsu"/>
</dbReference>
<evidence type="ECO:0000256" key="1">
    <source>
        <dbReference type="ARBA" id="ARBA00012513"/>
    </source>
</evidence>
<feature type="domain" description="Protein kinase" evidence="9">
    <location>
        <begin position="13"/>
        <end position="274"/>
    </location>
</feature>
<feature type="region of interest" description="Disordered" evidence="8">
    <location>
        <begin position="306"/>
        <end position="401"/>
    </location>
</feature>
<dbReference type="GO" id="GO:0004674">
    <property type="term" value="F:protein serine/threonine kinase activity"/>
    <property type="evidence" value="ECO:0007669"/>
    <property type="project" value="UniProtKB-KW"/>
</dbReference>
<dbReference type="Proteomes" id="UP000515512">
    <property type="component" value="Chromosome"/>
</dbReference>
<dbReference type="KEGG" id="nhu:H0264_31190"/>
<dbReference type="Gene3D" id="1.10.510.10">
    <property type="entry name" value="Transferase(Phosphotransferase) domain 1"/>
    <property type="match status" value="1"/>
</dbReference>
<evidence type="ECO:0000256" key="8">
    <source>
        <dbReference type="SAM" id="MobiDB-lite"/>
    </source>
</evidence>
<feature type="binding site" evidence="7">
    <location>
        <position position="42"/>
    </location>
    <ligand>
        <name>ATP</name>
        <dbReference type="ChEBI" id="CHEBI:30616"/>
    </ligand>
</feature>
<dbReference type="GO" id="GO:0005524">
    <property type="term" value="F:ATP binding"/>
    <property type="evidence" value="ECO:0007669"/>
    <property type="project" value="UniProtKB-UniRule"/>
</dbReference>
<feature type="compositionally biased region" description="Low complexity" evidence="8">
    <location>
        <begin position="417"/>
        <end position="441"/>
    </location>
</feature>